<dbReference type="PANTHER" id="PTHR46470:SF2">
    <property type="entry name" value="GLYCERALDEHYDE 3-PHOSPHATE PHOSPHATASE"/>
    <property type="match status" value="1"/>
</dbReference>
<keyword evidence="3" id="KW-0378">Hydrolase</keyword>
<dbReference type="GO" id="GO:0044281">
    <property type="term" value="P:small molecule metabolic process"/>
    <property type="evidence" value="ECO:0007669"/>
    <property type="project" value="UniProtKB-ARBA"/>
</dbReference>
<dbReference type="GO" id="GO:0016791">
    <property type="term" value="F:phosphatase activity"/>
    <property type="evidence" value="ECO:0007669"/>
    <property type="project" value="TreeGrafter"/>
</dbReference>
<dbReference type="GO" id="GO:0046872">
    <property type="term" value="F:metal ion binding"/>
    <property type="evidence" value="ECO:0007669"/>
    <property type="project" value="UniProtKB-KW"/>
</dbReference>
<evidence type="ECO:0000256" key="3">
    <source>
        <dbReference type="ARBA" id="ARBA00022801"/>
    </source>
</evidence>
<gene>
    <name evidence="5" type="ORF">AVDCRST_MAG10-3181</name>
</gene>
<evidence type="ECO:0000256" key="1">
    <source>
        <dbReference type="ARBA" id="ARBA00001946"/>
    </source>
</evidence>
<dbReference type="NCBIfam" id="TIGR01509">
    <property type="entry name" value="HAD-SF-IA-v3"/>
    <property type="match status" value="1"/>
</dbReference>
<dbReference type="InterPro" id="IPR036412">
    <property type="entry name" value="HAD-like_sf"/>
</dbReference>
<name>A0A6J4J268_9ACTN</name>
<dbReference type="SFLD" id="SFLDS00003">
    <property type="entry name" value="Haloacid_Dehalogenase"/>
    <property type="match status" value="1"/>
</dbReference>
<dbReference type="AlphaFoldDB" id="A0A6J4J268"/>
<dbReference type="NCBIfam" id="TIGR01549">
    <property type="entry name" value="HAD-SF-IA-v1"/>
    <property type="match status" value="1"/>
</dbReference>
<dbReference type="InterPro" id="IPR051400">
    <property type="entry name" value="HAD-like_hydrolase"/>
</dbReference>
<evidence type="ECO:0000256" key="4">
    <source>
        <dbReference type="ARBA" id="ARBA00022842"/>
    </source>
</evidence>
<protein>
    <recommendedName>
        <fullName evidence="6">HAD family hydrolase</fullName>
    </recommendedName>
</protein>
<evidence type="ECO:0000256" key="2">
    <source>
        <dbReference type="ARBA" id="ARBA00022723"/>
    </source>
</evidence>
<dbReference type="PRINTS" id="PR00413">
    <property type="entry name" value="HADHALOGNASE"/>
</dbReference>
<dbReference type="Pfam" id="PF00702">
    <property type="entry name" value="Hydrolase"/>
    <property type="match status" value="1"/>
</dbReference>
<proteinExistence type="predicted"/>
<evidence type="ECO:0000313" key="5">
    <source>
        <dbReference type="EMBL" id="CAA9268508.1"/>
    </source>
</evidence>
<organism evidence="5">
    <name type="scientific">uncultured Acidimicrobiales bacterium</name>
    <dbReference type="NCBI Taxonomy" id="310071"/>
    <lineage>
        <taxon>Bacteria</taxon>
        <taxon>Bacillati</taxon>
        <taxon>Actinomycetota</taxon>
        <taxon>Acidimicrobiia</taxon>
        <taxon>Acidimicrobiales</taxon>
        <taxon>environmental samples</taxon>
    </lineage>
</organism>
<evidence type="ECO:0008006" key="6">
    <source>
        <dbReference type="Google" id="ProtNLM"/>
    </source>
</evidence>
<dbReference type="Gene3D" id="3.40.50.1000">
    <property type="entry name" value="HAD superfamily/HAD-like"/>
    <property type="match status" value="1"/>
</dbReference>
<accession>A0A6J4J268</accession>
<dbReference type="SUPFAM" id="SSF56784">
    <property type="entry name" value="HAD-like"/>
    <property type="match status" value="1"/>
</dbReference>
<keyword evidence="4" id="KW-0460">Magnesium</keyword>
<comment type="cofactor">
    <cofactor evidence="1">
        <name>Mg(2+)</name>
        <dbReference type="ChEBI" id="CHEBI:18420"/>
    </cofactor>
</comment>
<reference evidence="5" key="1">
    <citation type="submission" date="2020-02" db="EMBL/GenBank/DDBJ databases">
        <authorList>
            <person name="Meier V. D."/>
        </authorList>
    </citation>
    <scope>NUCLEOTIDE SEQUENCE</scope>
    <source>
        <strain evidence="5">AVDCRST_MAG10</strain>
    </source>
</reference>
<dbReference type="EMBL" id="CADCTB010000193">
    <property type="protein sequence ID" value="CAA9268508.1"/>
    <property type="molecule type" value="Genomic_DNA"/>
</dbReference>
<keyword evidence="2" id="KW-0479">Metal-binding</keyword>
<sequence length="236" mass="26414">MPAMTIRAVIFDWGGTLSEFVDAELVDAWRLAARHLDPDHEDEIATRLVRVEADFWATTSSHQRSATLADLLATAARELELDVAEALLEEAAIRHLDAWTPHIRHDPDAAGALTALRARGLRIGMLSNTHWPRPFHERFLERDGLVDLIDARLYTSEMPFQKPHPSAFLAAADALCVEPQQAVFVGDRPWDDISGARSTGMRTVLRPNPVAPEIEGIEPDARIRRLPELVDLVQTW</sequence>
<dbReference type="PANTHER" id="PTHR46470">
    <property type="entry name" value="N-ACYLNEURAMINATE-9-PHOSPHATASE"/>
    <property type="match status" value="1"/>
</dbReference>
<dbReference type="SFLD" id="SFLDG01129">
    <property type="entry name" value="C1.5:_HAD__Beta-PGM__Phosphata"/>
    <property type="match status" value="1"/>
</dbReference>
<dbReference type="InterPro" id="IPR023214">
    <property type="entry name" value="HAD_sf"/>
</dbReference>
<dbReference type="InterPro" id="IPR006439">
    <property type="entry name" value="HAD-SF_hydro_IA"/>
</dbReference>